<dbReference type="PANTHER" id="PTHR41532">
    <property type="entry name" value="FIXS PROTEIN"/>
    <property type="match status" value="1"/>
</dbReference>
<name>A0ABS5Z6Z1_9GAMM</name>
<protein>
    <submittedName>
        <fullName evidence="3">Cbb3-type cytochrome oxidase assembly protein CcoS</fullName>
    </submittedName>
</protein>
<dbReference type="RefSeq" id="WP_215817985.1">
    <property type="nucleotide sequence ID" value="NZ_JAGSOY010000003.1"/>
</dbReference>
<evidence type="ECO:0000313" key="4">
    <source>
        <dbReference type="Proteomes" id="UP000690515"/>
    </source>
</evidence>
<dbReference type="InterPro" id="IPR004714">
    <property type="entry name" value="Cyt_oxidase_maturation_cbb3"/>
</dbReference>
<keyword evidence="2" id="KW-0812">Transmembrane</keyword>
<evidence type="ECO:0000256" key="2">
    <source>
        <dbReference type="SAM" id="Phobius"/>
    </source>
</evidence>
<evidence type="ECO:0000256" key="1">
    <source>
        <dbReference type="SAM" id="MobiDB-lite"/>
    </source>
</evidence>
<accession>A0ABS5Z6Z1</accession>
<feature type="compositionally biased region" description="Polar residues" evidence="1">
    <location>
        <begin position="53"/>
        <end position="65"/>
    </location>
</feature>
<comment type="caution">
    <text evidence="3">The sequence shown here is derived from an EMBL/GenBank/DDBJ whole genome shotgun (WGS) entry which is preliminary data.</text>
</comment>
<sequence length="65" mass="7293">MDIIYLLIPLALIFVAVAVWAFFWAVDNGQYDDLESPSHSILFDQEPSPQQPTPSKQASENKAND</sequence>
<feature type="region of interest" description="Disordered" evidence="1">
    <location>
        <begin position="37"/>
        <end position="65"/>
    </location>
</feature>
<dbReference type="Pfam" id="PF03597">
    <property type="entry name" value="FixS"/>
    <property type="match status" value="1"/>
</dbReference>
<evidence type="ECO:0000313" key="3">
    <source>
        <dbReference type="EMBL" id="MBU2709817.1"/>
    </source>
</evidence>
<dbReference type="EMBL" id="JAGSOY010000003">
    <property type="protein sequence ID" value="MBU2709817.1"/>
    <property type="molecule type" value="Genomic_DNA"/>
</dbReference>
<keyword evidence="2" id="KW-1133">Transmembrane helix</keyword>
<keyword evidence="4" id="KW-1185">Reference proteome</keyword>
<dbReference type="NCBIfam" id="TIGR00847">
    <property type="entry name" value="ccoS"/>
    <property type="match status" value="1"/>
</dbReference>
<keyword evidence="2" id="KW-0472">Membrane</keyword>
<dbReference type="Proteomes" id="UP000690515">
    <property type="component" value="Unassembled WGS sequence"/>
</dbReference>
<organism evidence="3 4">
    <name type="scientific">Zooshikella harenae</name>
    <dbReference type="NCBI Taxonomy" id="2827238"/>
    <lineage>
        <taxon>Bacteria</taxon>
        <taxon>Pseudomonadati</taxon>
        <taxon>Pseudomonadota</taxon>
        <taxon>Gammaproteobacteria</taxon>
        <taxon>Oceanospirillales</taxon>
        <taxon>Zooshikellaceae</taxon>
        <taxon>Zooshikella</taxon>
    </lineage>
</organism>
<dbReference type="PANTHER" id="PTHR41532:SF1">
    <property type="entry name" value="FIXS PROTEIN"/>
    <property type="match status" value="1"/>
</dbReference>
<feature type="transmembrane region" description="Helical" evidence="2">
    <location>
        <begin position="6"/>
        <end position="26"/>
    </location>
</feature>
<reference evidence="3 4" key="1">
    <citation type="submission" date="2021-04" db="EMBL/GenBank/DDBJ databases">
        <authorList>
            <person name="Pira H."/>
            <person name="Risdian C."/>
            <person name="Wink J."/>
        </authorList>
    </citation>
    <scope>NUCLEOTIDE SEQUENCE [LARGE SCALE GENOMIC DNA]</scope>
    <source>
        <strain evidence="3 4">WH53</strain>
    </source>
</reference>
<proteinExistence type="predicted"/>
<gene>
    <name evidence="3" type="primary">ccoS</name>
    <name evidence="3" type="ORF">KCG35_01950</name>
</gene>